<sequence>MGAPVILCGKTEMIGEGVIAGLKPEYDVIHFILTPEAGATQIPAILKGEQSPPLDSALGTKDYSKPPIAVILGGGYDDAAIEHIMKAAPAPPLGPEYGKAMVARVKEVLAKLEKEGKLGEEKLQWY</sequence>
<evidence type="ECO:0000313" key="1">
    <source>
        <dbReference type="EMBL" id="KAK3314303.1"/>
    </source>
</evidence>
<organism evidence="1 2">
    <name type="scientific">Apodospora peruviana</name>
    <dbReference type="NCBI Taxonomy" id="516989"/>
    <lineage>
        <taxon>Eukaryota</taxon>
        <taxon>Fungi</taxon>
        <taxon>Dikarya</taxon>
        <taxon>Ascomycota</taxon>
        <taxon>Pezizomycotina</taxon>
        <taxon>Sordariomycetes</taxon>
        <taxon>Sordariomycetidae</taxon>
        <taxon>Sordariales</taxon>
        <taxon>Lasiosphaeriaceae</taxon>
        <taxon>Apodospora</taxon>
    </lineage>
</organism>
<gene>
    <name evidence="1" type="ORF">B0H66DRAFT_630865</name>
</gene>
<name>A0AAE0HWP4_9PEZI</name>
<dbReference type="Proteomes" id="UP001283341">
    <property type="component" value="Unassembled WGS sequence"/>
</dbReference>
<protein>
    <submittedName>
        <fullName evidence="1">Uncharacterized protein</fullName>
    </submittedName>
</protein>
<accession>A0AAE0HWP4</accession>
<reference evidence="1" key="2">
    <citation type="submission" date="2023-06" db="EMBL/GenBank/DDBJ databases">
        <authorList>
            <consortium name="Lawrence Berkeley National Laboratory"/>
            <person name="Haridas S."/>
            <person name="Hensen N."/>
            <person name="Bonometti L."/>
            <person name="Westerberg I."/>
            <person name="Brannstrom I.O."/>
            <person name="Guillou S."/>
            <person name="Cros-Aarteil S."/>
            <person name="Calhoun S."/>
            <person name="Kuo A."/>
            <person name="Mondo S."/>
            <person name="Pangilinan J."/>
            <person name="Riley R."/>
            <person name="Labutti K."/>
            <person name="Andreopoulos B."/>
            <person name="Lipzen A."/>
            <person name="Chen C."/>
            <person name="Yanf M."/>
            <person name="Daum C."/>
            <person name="Ng V."/>
            <person name="Clum A."/>
            <person name="Steindorff A."/>
            <person name="Ohm R."/>
            <person name="Martin F."/>
            <person name="Silar P."/>
            <person name="Natvig D."/>
            <person name="Lalanne C."/>
            <person name="Gautier V."/>
            <person name="Ament-Velasquez S.L."/>
            <person name="Kruys A."/>
            <person name="Hutchinson M.I."/>
            <person name="Powell A.J."/>
            <person name="Barry K."/>
            <person name="Miller A.N."/>
            <person name="Grigoriev I.V."/>
            <person name="Debuchy R."/>
            <person name="Gladieux P."/>
            <person name="Thoren M.H."/>
            <person name="Johannesson H."/>
        </authorList>
    </citation>
    <scope>NUCLEOTIDE SEQUENCE</scope>
    <source>
        <strain evidence="1">CBS 118394</strain>
    </source>
</reference>
<comment type="caution">
    <text evidence="1">The sequence shown here is derived from an EMBL/GenBank/DDBJ whole genome shotgun (WGS) entry which is preliminary data.</text>
</comment>
<evidence type="ECO:0000313" key="2">
    <source>
        <dbReference type="Proteomes" id="UP001283341"/>
    </source>
</evidence>
<keyword evidence="2" id="KW-1185">Reference proteome</keyword>
<proteinExistence type="predicted"/>
<dbReference type="AlphaFoldDB" id="A0AAE0HWP4"/>
<reference evidence="1" key="1">
    <citation type="journal article" date="2023" name="Mol. Phylogenet. Evol.">
        <title>Genome-scale phylogeny and comparative genomics of the fungal order Sordariales.</title>
        <authorList>
            <person name="Hensen N."/>
            <person name="Bonometti L."/>
            <person name="Westerberg I."/>
            <person name="Brannstrom I.O."/>
            <person name="Guillou S."/>
            <person name="Cros-Aarteil S."/>
            <person name="Calhoun S."/>
            <person name="Haridas S."/>
            <person name="Kuo A."/>
            <person name="Mondo S."/>
            <person name="Pangilinan J."/>
            <person name="Riley R."/>
            <person name="LaButti K."/>
            <person name="Andreopoulos B."/>
            <person name="Lipzen A."/>
            <person name="Chen C."/>
            <person name="Yan M."/>
            <person name="Daum C."/>
            <person name="Ng V."/>
            <person name="Clum A."/>
            <person name="Steindorff A."/>
            <person name="Ohm R.A."/>
            <person name="Martin F."/>
            <person name="Silar P."/>
            <person name="Natvig D.O."/>
            <person name="Lalanne C."/>
            <person name="Gautier V."/>
            <person name="Ament-Velasquez S.L."/>
            <person name="Kruys A."/>
            <person name="Hutchinson M.I."/>
            <person name="Powell A.J."/>
            <person name="Barry K."/>
            <person name="Miller A.N."/>
            <person name="Grigoriev I.V."/>
            <person name="Debuchy R."/>
            <person name="Gladieux P."/>
            <person name="Hiltunen Thoren M."/>
            <person name="Johannesson H."/>
        </authorList>
    </citation>
    <scope>NUCLEOTIDE SEQUENCE</scope>
    <source>
        <strain evidence="1">CBS 118394</strain>
    </source>
</reference>
<dbReference type="EMBL" id="JAUEDM010000007">
    <property type="protein sequence ID" value="KAK3314303.1"/>
    <property type="molecule type" value="Genomic_DNA"/>
</dbReference>